<feature type="compositionally biased region" description="Basic and acidic residues" evidence="1">
    <location>
        <begin position="429"/>
        <end position="441"/>
    </location>
</feature>
<dbReference type="RefSeq" id="WP_200589817.1">
    <property type="nucleotide sequence ID" value="NZ_JAEPBG010000001.1"/>
</dbReference>
<name>A0A934VZN6_9BURK</name>
<dbReference type="AlphaFoldDB" id="A0A934VZN6"/>
<proteinExistence type="predicted"/>
<feature type="compositionally biased region" description="Basic and acidic residues" evidence="1">
    <location>
        <begin position="332"/>
        <end position="342"/>
    </location>
</feature>
<dbReference type="Proteomes" id="UP000622890">
    <property type="component" value="Unassembled WGS sequence"/>
</dbReference>
<feature type="compositionally biased region" description="Basic and acidic residues" evidence="1">
    <location>
        <begin position="530"/>
        <end position="539"/>
    </location>
</feature>
<feature type="region of interest" description="Disordered" evidence="1">
    <location>
        <begin position="266"/>
        <end position="551"/>
    </location>
</feature>
<evidence type="ECO:0000313" key="2">
    <source>
        <dbReference type="EMBL" id="MBK4733211.1"/>
    </source>
</evidence>
<feature type="compositionally biased region" description="Low complexity" evidence="1">
    <location>
        <begin position="389"/>
        <end position="398"/>
    </location>
</feature>
<reference evidence="2" key="1">
    <citation type="submission" date="2021-01" db="EMBL/GenBank/DDBJ databases">
        <title>Genome sequence of strain Noviherbaspirillum sp. DKR-6.</title>
        <authorList>
            <person name="Chaudhary D.K."/>
        </authorList>
    </citation>
    <scope>NUCLEOTIDE SEQUENCE</scope>
    <source>
        <strain evidence="2">DKR-6</strain>
    </source>
</reference>
<feature type="compositionally biased region" description="Low complexity" evidence="1">
    <location>
        <begin position="461"/>
        <end position="478"/>
    </location>
</feature>
<feature type="compositionally biased region" description="Basic and acidic residues" evidence="1">
    <location>
        <begin position="479"/>
        <end position="492"/>
    </location>
</feature>
<dbReference type="EMBL" id="JAEPBG010000001">
    <property type="protein sequence ID" value="MBK4733211.1"/>
    <property type="molecule type" value="Genomic_DNA"/>
</dbReference>
<keyword evidence="3" id="KW-1185">Reference proteome</keyword>
<evidence type="ECO:0000313" key="3">
    <source>
        <dbReference type="Proteomes" id="UP000622890"/>
    </source>
</evidence>
<evidence type="ECO:0000256" key="1">
    <source>
        <dbReference type="SAM" id="MobiDB-lite"/>
    </source>
</evidence>
<feature type="compositionally biased region" description="Basic and acidic residues" evidence="1">
    <location>
        <begin position="368"/>
        <end position="382"/>
    </location>
</feature>
<accession>A0A934VZN6</accession>
<protein>
    <submittedName>
        <fullName evidence="2">Uncharacterized protein</fullName>
    </submittedName>
</protein>
<gene>
    <name evidence="2" type="ORF">JJB74_01080</name>
</gene>
<sequence>MDVTQTPLSATYTLDAQATPAGLYQFLKLQPGTGHVTMEFRLPQGMGGQKIPVVRVVYVGEREVLTDDSRAALVGKLREWNDELIDKPGGSDAARILNNLVGTGNDLSLDVQELAPALAPMRDAHHAAHPNSYVKAWRENEQKVMEVVVPNEKGRAAEKIEKDQLALRFTLKVLSRFADVDSMENDGYAVQEQAWTIGHDLSPSEHVLLQIAQTCLTKPNASLVGIISGELLLLLTLCRQAQGKTLTQFKSDNQIKQTVAQLMDAMKKAGSARPELPDSPYARSLHARSGATSQPMMANSGPHKGSKTHQRRGSMPLVLLTKDPKLTGSTRSEAKNPADDRASTVVPKSPRSSGLPASAGSQTVKGKAKNDRPKLRRIRTDTEDGQPGGAAAAAPSSSVLVMPRQPSDATTISTSNTAEKTERRKRRLDRSDTASQARRDKDEDDAPQPLGRDSHEKKSSAKSSRSGKASKSGKSSKASSKESSPEDRDKPARSKPRKTRREHSGDSVLVTHQAASSMASVLTTSSTKSAKVEAGERVPRSRRAPRISQPEHMELQQLFASDKFRRAREELEQLPSYKPVQSVVYAAREDGPHYTEWGAFASDNQDKVTDEVFNATSTLLSYLHEPPADVNALKDMVRGVLRTLRFERAKMLLVLKARNLLDADEAALEKYETLRQTRDLLSLVLEMDNTRRIRNGREPLFERKTQ</sequence>
<feature type="compositionally biased region" description="Polar residues" evidence="1">
    <location>
        <begin position="407"/>
        <end position="418"/>
    </location>
</feature>
<feature type="compositionally biased region" description="Polar residues" evidence="1">
    <location>
        <begin position="513"/>
        <end position="529"/>
    </location>
</feature>
<organism evidence="2 3">
    <name type="scientific">Noviherbaspirillum pedocola</name>
    <dbReference type="NCBI Taxonomy" id="2801341"/>
    <lineage>
        <taxon>Bacteria</taxon>
        <taxon>Pseudomonadati</taxon>
        <taxon>Pseudomonadota</taxon>
        <taxon>Betaproteobacteria</taxon>
        <taxon>Burkholderiales</taxon>
        <taxon>Oxalobacteraceae</taxon>
        <taxon>Noviherbaspirillum</taxon>
    </lineage>
</organism>
<comment type="caution">
    <text evidence="2">The sequence shown here is derived from an EMBL/GenBank/DDBJ whole genome shotgun (WGS) entry which is preliminary data.</text>
</comment>